<dbReference type="PANTHER" id="PTHR14614">
    <property type="entry name" value="HEPATOCELLULAR CARCINOMA-ASSOCIATED ANTIGEN"/>
    <property type="match status" value="1"/>
</dbReference>
<protein>
    <recommendedName>
        <fullName evidence="3">FAM86 N-terminal domain-containing protein</fullName>
    </recommendedName>
</protein>
<name>A0A2B7Y6X8_POLH7</name>
<evidence type="ECO:0008006" key="3">
    <source>
        <dbReference type="Google" id="ProtNLM"/>
    </source>
</evidence>
<dbReference type="Pfam" id="PF10294">
    <property type="entry name" value="Methyltransf_16"/>
    <property type="match status" value="1"/>
</dbReference>
<dbReference type="STRING" id="1447883.A0A2B7Y6X8"/>
<dbReference type="SUPFAM" id="SSF53335">
    <property type="entry name" value="S-adenosyl-L-methionine-dependent methyltransferases"/>
    <property type="match status" value="1"/>
</dbReference>
<gene>
    <name evidence="1" type="ORF">AJ80_05028</name>
</gene>
<sequence>MMLPASTRGDDPTVRLLVAQYLQVVEAHNVSIPPGYVLLKPDVQDYIYQHMFNETNIWPLPPTGYRIRILKMLLAKMEESMSDPDEDEISDDLMGYLGSLLSVPHESPLEQAQKLSYVSYTVPGRLGHEVGASVITWENRGLILSSGTTGFRTWEAALHLATYLATPKGKSLIQGMDVIELGSGTGLLSLYCLKYLGANSVMATDRDPALLSNIQDCVVQNNLDPARIKTGIWEWGNPFSQDGDSSGKSIQSFDVALGADLIYDVDLVPLLIPTLQDLFDNYKIKHFVISATLRNPKTFSAFFEACGESNLNAHELEFESPPRESQDGLFHSTDVPIRTYIISPSRL</sequence>
<comment type="caution">
    <text evidence="1">The sequence shown here is derived from an EMBL/GenBank/DDBJ whole genome shotgun (WGS) entry which is preliminary data.</text>
</comment>
<dbReference type="AlphaFoldDB" id="A0A2B7Y6X8"/>
<dbReference type="GO" id="GO:0008757">
    <property type="term" value="F:S-adenosylmethionine-dependent methyltransferase activity"/>
    <property type="evidence" value="ECO:0007669"/>
    <property type="project" value="UniProtKB-ARBA"/>
</dbReference>
<accession>A0A2B7Y6X8</accession>
<proteinExistence type="predicted"/>
<dbReference type="InterPro" id="IPR029063">
    <property type="entry name" value="SAM-dependent_MTases_sf"/>
</dbReference>
<dbReference type="GO" id="GO:0005737">
    <property type="term" value="C:cytoplasm"/>
    <property type="evidence" value="ECO:0007669"/>
    <property type="project" value="TreeGrafter"/>
</dbReference>
<dbReference type="InterPro" id="IPR019410">
    <property type="entry name" value="Methyltransf_16"/>
</dbReference>
<dbReference type="EMBL" id="PDNA01000069">
    <property type="protein sequence ID" value="PGH16960.1"/>
    <property type="molecule type" value="Genomic_DNA"/>
</dbReference>
<evidence type="ECO:0000313" key="1">
    <source>
        <dbReference type="EMBL" id="PGH16960.1"/>
    </source>
</evidence>
<organism evidence="1 2">
    <name type="scientific">Polytolypa hystricis (strain UAMH7299)</name>
    <dbReference type="NCBI Taxonomy" id="1447883"/>
    <lineage>
        <taxon>Eukaryota</taxon>
        <taxon>Fungi</taxon>
        <taxon>Dikarya</taxon>
        <taxon>Ascomycota</taxon>
        <taxon>Pezizomycotina</taxon>
        <taxon>Eurotiomycetes</taxon>
        <taxon>Eurotiomycetidae</taxon>
        <taxon>Onygenales</taxon>
        <taxon>Onygenales incertae sedis</taxon>
        <taxon>Polytolypa</taxon>
    </lineage>
</organism>
<reference evidence="1 2" key="1">
    <citation type="submission" date="2017-10" db="EMBL/GenBank/DDBJ databases">
        <title>Comparative genomics in systemic dimorphic fungi from Ajellomycetaceae.</title>
        <authorList>
            <person name="Munoz J.F."/>
            <person name="Mcewen J.G."/>
            <person name="Clay O.K."/>
            <person name="Cuomo C.A."/>
        </authorList>
    </citation>
    <scope>NUCLEOTIDE SEQUENCE [LARGE SCALE GENOMIC DNA]</scope>
    <source>
        <strain evidence="1 2">UAMH7299</strain>
    </source>
</reference>
<dbReference type="PANTHER" id="PTHR14614:SF130">
    <property type="entry name" value="PROTEIN-LYSINE N-METHYLTRANSFERASE EEF2KMT"/>
    <property type="match status" value="1"/>
</dbReference>
<evidence type="ECO:0000313" key="2">
    <source>
        <dbReference type="Proteomes" id="UP000224634"/>
    </source>
</evidence>
<keyword evidence="2" id="KW-1185">Reference proteome</keyword>
<dbReference type="Gene3D" id="3.40.50.150">
    <property type="entry name" value="Vaccinia Virus protein VP39"/>
    <property type="match status" value="1"/>
</dbReference>
<dbReference type="Proteomes" id="UP000224634">
    <property type="component" value="Unassembled WGS sequence"/>
</dbReference>
<dbReference type="OrthoDB" id="194386at2759"/>